<protein>
    <submittedName>
        <fullName evidence="3">Uncharacterized protein</fullName>
    </submittedName>
</protein>
<dbReference type="PANTHER" id="PTHR22895:SF0">
    <property type="entry name" value="ARMADILLO REPEAT-CONTAINING PROTEIN 6"/>
    <property type="match status" value="1"/>
</dbReference>
<evidence type="ECO:0000256" key="1">
    <source>
        <dbReference type="ARBA" id="ARBA00022737"/>
    </source>
</evidence>
<dbReference type="SMART" id="SM00185">
    <property type="entry name" value="ARM"/>
    <property type="match status" value="2"/>
</dbReference>
<dbReference type="Gene3D" id="1.25.10.10">
    <property type="entry name" value="Leucine-rich Repeat Variant"/>
    <property type="match status" value="2"/>
</dbReference>
<evidence type="ECO:0000313" key="3">
    <source>
        <dbReference type="EMBL" id="KAK7576054.1"/>
    </source>
</evidence>
<accession>A0AAN9T8G8</accession>
<dbReference type="Proteomes" id="UP001367676">
    <property type="component" value="Unassembled WGS sequence"/>
</dbReference>
<proteinExistence type="predicted"/>
<dbReference type="InterPro" id="IPR016024">
    <property type="entry name" value="ARM-type_fold"/>
</dbReference>
<evidence type="ECO:0000256" key="2">
    <source>
        <dbReference type="SAM" id="MobiDB-lite"/>
    </source>
</evidence>
<evidence type="ECO:0000313" key="4">
    <source>
        <dbReference type="Proteomes" id="UP001367676"/>
    </source>
</evidence>
<feature type="region of interest" description="Disordered" evidence="2">
    <location>
        <begin position="756"/>
        <end position="775"/>
    </location>
</feature>
<dbReference type="AlphaFoldDB" id="A0AAN9T8G8"/>
<comment type="caution">
    <text evidence="3">The sequence shown here is derived from an EMBL/GenBank/DDBJ whole genome shotgun (WGS) entry which is preliminary data.</text>
</comment>
<name>A0AAN9T8G8_9HEMI</name>
<keyword evidence="4" id="KW-1185">Reference proteome</keyword>
<feature type="region of interest" description="Disordered" evidence="2">
    <location>
        <begin position="689"/>
        <end position="713"/>
    </location>
</feature>
<dbReference type="EMBL" id="JBBCAQ010000036">
    <property type="protein sequence ID" value="KAK7576054.1"/>
    <property type="molecule type" value="Genomic_DNA"/>
</dbReference>
<gene>
    <name evidence="3" type="ORF">V9T40_012340</name>
</gene>
<sequence length="934" mass="105562">MSRAISQQTFDDAVKENMEEFSMSTDEAIQDAIQQFESQGVSLQNIITKSLLTSEVAILTGKVEKLKKVIQENPSDPELILILIDLKEECDSGIPKRVLAAQCGLYTELVKFLSSHESIDESLKLVIFDTLTALMTGYPDLLDSDGFNIIQNSLKEINNDALLSSVLKWSIECCIKHELNREKFLANEDVMNSLKKIMEKETISPDVLRAICKLFQTFVLNDDIRAEIPMAHKHACQISNEFLNPLLFRLQKFRDDKKVIVSVLQALITIIVRHEYCQNFIDAGGLELLRDIMVENLDDEGSAKTCSRALSALNMLSLRNSNNCKLLLDNNIAEVVVQSMKVHTSNEKILKNACWLIKNLSQANEKFSSDVLSLGAEELLREFLVTLVDCTFEINIALRVLGCEVEPKEIWTGEDWPLVVELLASYDENLHQVEKLAQGEIFSIEVPVFNGLRDVLPYSILAALRRMECWFGKARTIEHALCLMVLTDYVSCAYNQRNFYRTFENALTAKFVDSLFEKLYEEWSKVFCGRPLIPFTDSEIGSVKKSLSTSVSRFPESFRHKYLLNHIIKLCDKHRDLLLNENPQNVSNNSSKIQRPLVSSENLLQRAGLKKRKSSKGDMTKYVVKRPVHKEPMKFVPLSSRKSTAEFPVASYTEDKAPVSSEKKTDNFEADSMDSVDIYLSRRDIHSAVNNHSDDSSDTYGEILSNPPSPKTDSFFRAIDQLNEPDAEIIDSDEETLKINCDSDYSKMTDTKLNIDWNSSPDSDEEKNCDNSPKTVADKEEMQVNDDSTSETYEVKSNENSENSPKIVTDGEKTIVNCDYLPKTVTDEEKTHANHDNLPKAVIDEEKLNVANNNCSPNIKDVDKKVVSVCDCCDIKTNYTSGLRVPVVSIPKLNAVSIVSIPKLNAVPVVSIPKLNAFDILMRKVIPPKRKRFF</sequence>
<dbReference type="PANTHER" id="PTHR22895">
    <property type="entry name" value="ARMADILLO REPEAT-CONTAINING PROTEIN 6"/>
    <property type="match status" value="1"/>
</dbReference>
<keyword evidence="1" id="KW-0677">Repeat</keyword>
<reference evidence="3 4" key="1">
    <citation type="submission" date="2024-03" db="EMBL/GenBank/DDBJ databases">
        <title>Adaptation during the transition from Ophiocordyceps entomopathogen to insect associate is accompanied by gene loss and intensified selection.</title>
        <authorList>
            <person name="Ward C.M."/>
            <person name="Onetto C.A."/>
            <person name="Borneman A.R."/>
        </authorList>
    </citation>
    <scope>NUCLEOTIDE SEQUENCE [LARGE SCALE GENOMIC DNA]</scope>
    <source>
        <strain evidence="3">AWRI1</strain>
        <tissue evidence="3">Single Adult Female</tissue>
    </source>
</reference>
<dbReference type="SUPFAM" id="SSF48371">
    <property type="entry name" value="ARM repeat"/>
    <property type="match status" value="1"/>
</dbReference>
<dbReference type="InterPro" id="IPR011989">
    <property type="entry name" value="ARM-like"/>
</dbReference>
<dbReference type="InterPro" id="IPR000225">
    <property type="entry name" value="Armadillo"/>
</dbReference>
<feature type="region of interest" description="Disordered" evidence="2">
    <location>
        <begin position="780"/>
        <end position="809"/>
    </location>
</feature>
<organism evidence="3 4">
    <name type="scientific">Parthenolecanium corni</name>
    <dbReference type="NCBI Taxonomy" id="536013"/>
    <lineage>
        <taxon>Eukaryota</taxon>
        <taxon>Metazoa</taxon>
        <taxon>Ecdysozoa</taxon>
        <taxon>Arthropoda</taxon>
        <taxon>Hexapoda</taxon>
        <taxon>Insecta</taxon>
        <taxon>Pterygota</taxon>
        <taxon>Neoptera</taxon>
        <taxon>Paraneoptera</taxon>
        <taxon>Hemiptera</taxon>
        <taxon>Sternorrhyncha</taxon>
        <taxon>Coccoidea</taxon>
        <taxon>Coccidae</taxon>
        <taxon>Parthenolecanium</taxon>
    </lineage>
</organism>